<keyword evidence="2" id="KW-0472">Membrane</keyword>
<evidence type="ECO:0000256" key="1">
    <source>
        <dbReference type="SAM" id="MobiDB-lite"/>
    </source>
</evidence>
<gene>
    <name evidence="3" type="ORF">NF865_03590</name>
</gene>
<feature type="region of interest" description="Disordered" evidence="1">
    <location>
        <begin position="511"/>
        <end position="548"/>
    </location>
</feature>
<evidence type="ECO:0000313" key="3">
    <source>
        <dbReference type="EMBL" id="USS41287.1"/>
    </source>
</evidence>
<sequence>MKKVIPAIITLLMISSLVASQQLFFSTIESNIRVVSGDYKEGTLTIVNNADKEFQVVSYRRYYVVDENHEEVSGIKLEVYKPTGEPVSSGVIYTYWKSGEKKTLRYKIYVDESVKPGKYTLFIVLWGFLESGEINIITVPVPLEVTDIPLIFKEIHVQIKERGVPAFHVLNGETLEVYSTIYNLKTSPVSIKGSVYLEKDGKQYLKKDIAIDLTPGENSVQITLPIPYDLPSGQYKLVYTLTYSKGTYSFSKEIYVSFGVDLVEISLEKTQIMEDDSNTAYFTILSERVIPVNLSIEVYGINNEHIYNQTKEITLNKGSNVVRVTLPPLPPGYKKITGKISFRDIILDQDYSSYDVLAYPKIESISYKKLPTGEVKFLVKLSNKNPYEIRGILYYSFFGVNGTVLKASKDLILAPRENEVEFVVKLPLGKIEYEISLESYGKEQKVYGALKLESPTPSTTSSTQSSPSSTSSSSSSSTVPLEESSTKYYAVAIALSLLLLLALVGYYLKSQKSKRRRKRPKPRRKSPLGRFKKPKEPEIREYKELPKK</sequence>
<feature type="compositionally biased region" description="Basic residues" evidence="1">
    <location>
        <begin position="511"/>
        <end position="533"/>
    </location>
</feature>
<name>A0A9E7MYV0_THEAG</name>
<reference evidence="3" key="2">
    <citation type="submission" date="2022-06" db="EMBL/GenBank/DDBJ databases">
        <authorList>
            <person name="Park Y.-J."/>
        </authorList>
    </citation>
    <scope>NUCLEOTIDE SEQUENCE</scope>
    <source>
        <strain evidence="3">TY</strain>
    </source>
</reference>
<feature type="transmembrane region" description="Helical" evidence="2">
    <location>
        <begin position="488"/>
        <end position="508"/>
    </location>
</feature>
<dbReference type="EMBL" id="CP099582">
    <property type="protein sequence ID" value="USS41287.1"/>
    <property type="molecule type" value="Genomic_DNA"/>
</dbReference>
<dbReference type="RefSeq" id="WP_253305228.1">
    <property type="nucleotide sequence ID" value="NZ_CP099582.1"/>
</dbReference>
<protein>
    <recommendedName>
        <fullName evidence="5">CARDB domain-containing protein</fullName>
    </recommendedName>
</protein>
<dbReference type="KEGG" id="tagg:NF865_03590"/>
<accession>A0A9E7MYV0</accession>
<evidence type="ECO:0000313" key="4">
    <source>
        <dbReference type="Proteomes" id="UP001055732"/>
    </source>
</evidence>
<dbReference type="AlphaFoldDB" id="A0A9E7MYV0"/>
<proteinExistence type="predicted"/>
<organism evidence="3 4">
    <name type="scientific">Thermococcus aggregans</name>
    <dbReference type="NCBI Taxonomy" id="110163"/>
    <lineage>
        <taxon>Archaea</taxon>
        <taxon>Methanobacteriati</taxon>
        <taxon>Methanobacteriota</taxon>
        <taxon>Thermococci</taxon>
        <taxon>Thermococcales</taxon>
        <taxon>Thermococcaceae</taxon>
        <taxon>Thermococcus</taxon>
    </lineage>
</organism>
<keyword evidence="4" id="KW-1185">Reference proteome</keyword>
<reference evidence="3" key="1">
    <citation type="journal article" date="1998" name="Int. J. Syst. Bacteriol. 48 Pt">
        <title>Thermococcus guaymasensis sp. nov. and Thermococcus aggregans sp. nov., two novel thermophilic archaea isolated from the Guaymas Basin hydrothermal vent site.</title>
        <authorList>
            <person name="Canganella F."/>
            <person name="Jones W.J."/>
            <person name="Gambacorta A."/>
            <person name="Antranikian G."/>
        </authorList>
    </citation>
    <scope>NUCLEOTIDE SEQUENCE</scope>
    <source>
        <strain evidence="3">TY</strain>
    </source>
</reference>
<feature type="compositionally biased region" description="Basic and acidic residues" evidence="1">
    <location>
        <begin position="534"/>
        <end position="548"/>
    </location>
</feature>
<dbReference type="Proteomes" id="UP001055732">
    <property type="component" value="Chromosome"/>
</dbReference>
<evidence type="ECO:0000256" key="2">
    <source>
        <dbReference type="SAM" id="Phobius"/>
    </source>
</evidence>
<evidence type="ECO:0008006" key="5">
    <source>
        <dbReference type="Google" id="ProtNLM"/>
    </source>
</evidence>
<keyword evidence="2" id="KW-1133">Transmembrane helix</keyword>
<feature type="region of interest" description="Disordered" evidence="1">
    <location>
        <begin position="453"/>
        <end position="479"/>
    </location>
</feature>
<keyword evidence="2" id="KW-0812">Transmembrane</keyword>